<name>A0ABV0IGR1_9MICC</name>
<protein>
    <submittedName>
        <fullName evidence="1">SRPBCC family protein</fullName>
    </submittedName>
</protein>
<evidence type="ECO:0000313" key="2">
    <source>
        <dbReference type="Proteomes" id="UP001484097"/>
    </source>
</evidence>
<organism evidence="1 2">
    <name type="scientific">Citricoccus nitrophenolicus</name>
    <dbReference type="NCBI Taxonomy" id="863575"/>
    <lineage>
        <taxon>Bacteria</taxon>
        <taxon>Bacillati</taxon>
        <taxon>Actinomycetota</taxon>
        <taxon>Actinomycetes</taxon>
        <taxon>Micrococcales</taxon>
        <taxon>Micrococcaceae</taxon>
        <taxon>Citricoccus</taxon>
    </lineage>
</organism>
<dbReference type="InterPro" id="IPR023393">
    <property type="entry name" value="START-like_dom_sf"/>
</dbReference>
<keyword evidence="2" id="KW-1185">Reference proteome</keyword>
<sequence>MDPQPGLPPVHERIVTAERSVRAPASGIFELIADPARQPEWDGNDNLARSAEGQRVHAVGDVFVTELTNGQSRENHVVEFAEGRLIAWLPAPAGEEPRGHLWRWELESAPQGATLVRHTYDWTRLADESRFARASSYTPAHLMASIDRLAALAERGA</sequence>
<dbReference type="SUPFAM" id="SSF55961">
    <property type="entry name" value="Bet v1-like"/>
    <property type="match status" value="1"/>
</dbReference>
<accession>A0ABV0IGR1</accession>
<dbReference type="Pfam" id="PF10604">
    <property type="entry name" value="Polyketide_cyc2"/>
    <property type="match status" value="1"/>
</dbReference>
<dbReference type="EMBL" id="JBDXMX010000001">
    <property type="protein sequence ID" value="MEO9246672.1"/>
    <property type="molecule type" value="Genomic_DNA"/>
</dbReference>
<reference evidence="1 2" key="1">
    <citation type="submission" date="2024-05" db="EMBL/GenBank/DDBJ databases">
        <authorList>
            <person name="Yi C."/>
        </authorList>
    </citation>
    <scope>NUCLEOTIDE SEQUENCE [LARGE SCALE GENOMIC DNA]</scope>
    <source>
        <strain evidence="1 2">XS13</strain>
    </source>
</reference>
<dbReference type="Proteomes" id="UP001484097">
    <property type="component" value="Unassembled WGS sequence"/>
</dbReference>
<gene>
    <name evidence="1" type="ORF">ABDK96_03155</name>
</gene>
<dbReference type="RefSeq" id="WP_347918883.1">
    <property type="nucleotide sequence ID" value="NZ_JBDXMX010000001.1"/>
</dbReference>
<comment type="caution">
    <text evidence="1">The sequence shown here is derived from an EMBL/GenBank/DDBJ whole genome shotgun (WGS) entry which is preliminary data.</text>
</comment>
<dbReference type="Gene3D" id="3.30.530.20">
    <property type="match status" value="1"/>
</dbReference>
<proteinExistence type="predicted"/>
<evidence type="ECO:0000313" key="1">
    <source>
        <dbReference type="EMBL" id="MEO9246672.1"/>
    </source>
</evidence>
<dbReference type="InterPro" id="IPR019587">
    <property type="entry name" value="Polyketide_cyclase/dehydratase"/>
</dbReference>